<dbReference type="InterPro" id="IPR036058">
    <property type="entry name" value="Kazal_dom_sf"/>
</dbReference>
<dbReference type="Proteomes" id="UP000007875">
    <property type="component" value="Unassembled WGS sequence"/>
</dbReference>
<evidence type="ECO:0000256" key="1">
    <source>
        <dbReference type="SAM" id="SignalP"/>
    </source>
</evidence>
<name>H2YSB2_CIOSA</name>
<dbReference type="PROSITE" id="PS51465">
    <property type="entry name" value="KAZAL_2"/>
    <property type="match status" value="1"/>
</dbReference>
<dbReference type="Gene3D" id="3.30.60.30">
    <property type="match status" value="1"/>
</dbReference>
<sequence length="75" mass="8273">MKTIAILCFIGFFVSVKSEAPECDEFVNETEATCGALPEEPVCATDGTDYRHPCAFCAEQYFVDSTLTYSKDGRC</sequence>
<evidence type="ECO:0000313" key="4">
    <source>
        <dbReference type="Proteomes" id="UP000007875"/>
    </source>
</evidence>
<feature type="chain" id="PRO_5003578524" description="Kazal-like domain-containing protein" evidence="1">
    <location>
        <begin position="19"/>
        <end position="75"/>
    </location>
</feature>
<proteinExistence type="predicted"/>
<dbReference type="Pfam" id="PF00050">
    <property type="entry name" value="Kazal_1"/>
    <property type="match status" value="1"/>
</dbReference>
<reference evidence="3" key="3">
    <citation type="submission" date="2025-09" db="UniProtKB">
        <authorList>
            <consortium name="Ensembl"/>
        </authorList>
    </citation>
    <scope>IDENTIFICATION</scope>
</reference>
<keyword evidence="1" id="KW-0732">Signal</keyword>
<evidence type="ECO:0000313" key="3">
    <source>
        <dbReference type="Ensembl" id="ENSCSAVP00000008222.1"/>
    </source>
</evidence>
<dbReference type="GeneTree" id="ENSGT00940000178582"/>
<feature type="signal peptide" evidence="1">
    <location>
        <begin position="1"/>
        <end position="18"/>
    </location>
</feature>
<reference evidence="4" key="1">
    <citation type="submission" date="2003-08" db="EMBL/GenBank/DDBJ databases">
        <authorList>
            <person name="Birren B."/>
            <person name="Nusbaum C."/>
            <person name="Abebe A."/>
            <person name="Abouelleil A."/>
            <person name="Adekoya E."/>
            <person name="Ait-zahra M."/>
            <person name="Allen N."/>
            <person name="Allen T."/>
            <person name="An P."/>
            <person name="Anderson M."/>
            <person name="Anderson S."/>
            <person name="Arachchi H."/>
            <person name="Armbruster J."/>
            <person name="Bachantsang P."/>
            <person name="Baldwin J."/>
            <person name="Barry A."/>
            <person name="Bayul T."/>
            <person name="Blitshsteyn B."/>
            <person name="Bloom T."/>
            <person name="Blye J."/>
            <person name="Boguslavskiy L."/>
            <person name="Borowsky M."/>
            <person name="Boukhgalter B."/>
            <person name="Brunache A."/>
            <person name="Butler J."/>
            <person name="Calixte N."/>
            <person name="Calvo S."/>
            <person name="Camarata J."/>
            <person name="Campo K."/>
            <person name="Chang J."/>
            <person name="Cheshatsang Y."/>
            <person name="Citroen M."/>
            <person name="Collymore A."/>
            <person name="Considine T."/>
            <person name="Cook A."/>
            <person name="Cooke P."/>
            <person name="Corum B."/>
            <person name="Cuomo C."/>
            <person name="David R."/>
            <person name="Dawoe T."/>
            <person name="Degray S."/>
            <person name="Dodge S."/>
            <person name="Dooley K."/>
            <person name="Dorje P."/>
            <person name="Dorjee K."/>
            <person name="Dorris L."/>
            <person name="Duffey N."/>
            <person name="Dupes A."/>
            <person name="Elkins T."/>
            <person name="Engels R."/>
            <person name="Erickson J."/>
            <person name="Farina A."/>
            <person name="Faro S."/>
            <person name="Ferreira P."/>
            <person name="Fischer H."/>
            <person name="Fitzgerald M."/>
            <person name="Foley K."/>
            <person name="Gage D."/>
            <person name="Galagan J."/>
            <person name="Gearin G."/>
            <person name="Gnerre S."/>
            <person name="Gnirke A."/>
            <person name="Goyette A."/>
            <person name="Graham J."/>
            <person name="Grandbois E."/>
            <person name="Gyaltsen K."/>
            <person name="Hafez N."/>
            <person name="Hagopian D."/>
            <person name="Hagos B."/>
            <person name="Hall J."/>
            <person name="Hatcher B."/>
            <person name="Heller A."/>
            <person name="Higgins H."/>
            <person name="Honan T."/>
            <person name="Horn A."/>
            <person name="Houde N."/>
            <person name="Hughes L."/>
            <person name="Hulme W."/>
            <person name="Husby E."/>
            <person name="Iliev I."/>
            <person name="Jaffe D."/>
            <person name="Jones C."/>
            <person name="Kamal M."/>
            <person name="Kamat A."/>
            <person name="Kamvysselis M."/>
            <person name="Karlsson E."/>
            <person name="Kells C."/>
            <person name="Kieu A."/>
            <person name="Kisner P."/>
            <person name="Kodira C."/>
            <person name="Kulbokas E."/>
            <person name="Labutti K."/>
            <person name="Lama D."/>
            <person name="Landers T."/>
            <person name="Leger J."/>
            <person name="Levine S."/>
            <person name="Lewis D."/>
            <person name="Lewis T."/>
            <person name="Lindblad-toh K."/>
            <person name="Liu X."/>
            <person name="Lokyitsang T."/>
            <person name="Lokyitsang Y."/>
            <person name="Lucien O."/>
            <person name="Lui A."/>
            <person name="Ma L.J."/>
            <person name="Mabbitt R."/>
            <person name="Macdonald J."/>
            <person name="Maclean C."/>
            <person name="Major J."/>
            <person name="Manning J."/>
            <person name="Marabella R."/>
            <person name="Maru K."/>
            <person name="Matthews C."/>
            <person name="Mauceli E."/>
            <person name="Mccarthy M."/>
            <person name="Mcdonough S."/>
            <person name="Mcghee T."/>
            <person name="Meldrim J."/>
            <person name="Meneus L."/>
            <person name="Mesirov J."/>
            <person name="Mihalev A."/>
            <person name="Mihova T."/>
            <person name="Mikkelsen T."/>
            <person name="Mlenga V."/>
            <person name="Moru K."/>
            <person name="Mozes J."/>
            <person name="Mulrain L."/>
            <person name="Munson G."/>
            <person name="Naylor J."/>
            <person name="Newes C."/>
            <person name="Nguyen C."/>
            <person name="Nguyen N."/>
            <person name="Nguyen T."/>
            <person name="Nicol R."/>
            <person name="Nielsen C."/>
            <person name="Nizzari M."/>
            <person name="Norbu C."/>
            <person name="Norbu N."/>
            <person name="O'donnell P."/>
            <person name="Okoawo O."/>
            <person name="O'leary S."/>
            <person name="Omotosho B."/>
            <person name="O'neill K."/>
            <person name="Osman S."/>
            <person name="Parker S."/>
            <person name="Perrin D."/>
            <person name="Phunkhang P."/>
            <person name="Piqani B."/>
            <person name="Purcell S."/>
            <person name="Rachupka T."/>
            <person name="Ramasamy U."/>
            <person name="Rameau R."/>
            <person name="Ray V."/>
            <person name="Raymond C."/>
            <person name="Retta R."/>
            <person name="Richardson S."/>
            <person name="Rise C."/>
            <person name="Rodriguez J."/>
            <person name="Rogers J."/>
            <person name="Rogov P."/>
            <person name="Rutman M."/>
            <person name="Schupbach R."/>
            <person name="Seaman C."/>
            <person name="Settipalli S."/>
            <person name="Sharpe T."/>
            <person name="Sheridan J."/>
            <person name="Sherpa N."/>
            <person name="Shi J."/>
            <person name="Smirnov S."/>
            <person name="Smith C."/>
            <person name="Sougnez C."/>
            <person name="Spencer B."/>
            <person name="Stalker J."/>
            <person name="Stange-thomann N."/>
            <person name="Stavropoulos S."/>
            <person name="Stetson K."/>
            <person name="Stone C."/>
            <person name="Stone S."/>
            <person name="Stubbs M."/>
            <person name="Talamas J."/>
            <person name="Tchuinga P."/>
            <person name="Tenzing P."/>
            <person name="Tesfaye S."/>
            <person name="Theodore J."/>
            <person name="Thoulutsang Y."/>
            <person name="Topham K."/>
            <person name="Towey S."/>
            <person name="Tsamla T."/>
            <person name="Tsomo N."/>
            <person name="Vallee D."/>
            <person name="Vassiliev H."/>
            <person name="Venkataraman V."/>
            <person name="Vinson J."/>
            <person name="Vo A."/>
            <person name="Wade C."/>
            <person name="Wang S."/>
            <person name="Wangchuk T."/>
            <person name="Wangdi T."/>
            <person name="Whittaker C."/>
            <person name="Wilkinson J."/>
            <person name="Wu Y."/>
            <person name="Wyman D."/>
            <person name="Yadav S."/>
            <person name="Yang S."/>
            <person name="Yang X."/>
            <person name="Yeager S."/>
            <person name="Yee E."/>
            <person name="Young G."/>
            <person name="Zainoun J."/>
            <person name="Zembeck L."/>
            <person name="Zimmer A."/>
            <person name="Zody M."/>
            <person name="Lander E."/>
        </authorList>
    </citation>
    <scope>NUCLEOTIDE SEQUENCE [LARGE SCALE GENOMIC DNA]</scope>
</reference>
<dbReference type="Ensembl" id="ENSCSAVT00000008330.1">
    <property type="protein sequence ID" value="ENSCSAVP00000008222.1"/>
    <property type="gene ID" value="ENSCSAVG00000004894.1"/>
</dbReference>
<dbReference type="AlphaFoldDB" id="H2YSB2"/>
<dbReference type="SUPFAM" id="SSF100895">
    <property type="entry name" value="Kazal-type serine protease inhibitors"/>
    <property type="match status" value="1"/>
</dbReference>
<dbReference type="HOGENOM" id="CLU_2721496_0_0_1"/>
<reference evidence="3" key="2">
    <citation type="submission" date="2025-08" db="UniProtKB">
        <authorList>
            <consortium name="Ensembl"/>
        </authorList>
    </citation>
    <scope>IDENTIFICATION</scope>
</reference>
<accession>H2YSB2</accession>
<feature type="domain" description="Kazal-like" evidence="2">
    <location>
        <begin position="17"/>
        <end position="75"/>
    </location>
</feature>
<evidence type="ECO:0000259" key="2">
    <source>
        <dbReference type="PROSITE" id="PS51465"/>
    </source>
</evidence>
<dbReference type="InParanoid" id="H2YSB2"/>
<organism evidence="3 4">
    <name type="scientific">Ciona savignyi</name>
    <name type="common">Pacific transparent sea squirt</name>
    <dbReference type="NCBI Taxonomy" id="51511"/>
    <lineage>
        <taxon>Eukaryota</taxon>
        <taxon>Metazoa</taxon>
        <taxon>Chordata</taxon>
        <taxon>Tunicata</taxon>
        <taxon>Ascidiacea</taxon>
        <taxon>Phlebobranchia</taxon>
        <taxon>Cionidae</taxon>
        <taxon>Ciona</taxon>
    </lineage>
</organism>
<dbReference type="InterPro" id="IPR002350">
    <property type="entry name" value="Kazal_dom"/>
</dbReference>
<protein>
    <recommendedName>
        <fullName evidence="2">Kazal-like domain-containing protein</fullName>
    </recommendedName>
</protein>
<keyword evidence="4" id="KW-1185">Reference proteome</keyword>